<gene>
    <name evidence="1" type="ORF">FJR45_04100</name>
</gene>
<dbReference type="InterPro" id="IPR011004">
    <property type="entry name" value="Trimer_LpxA-like_sf"/>
</dbReference>
<reference evidence="1 2" key="1">
    <citation type="submission" date="2019-06" db="EMBL/GenBank/DDBJ databases">
        <title>Sulfurimonas gotlandica sp. nov., a chemoautotrophic and psychrotolerant epsilonproteobacterium isolated from a pelagic redoxcline, and an emended description of the genus Sulfurimonas.</title>
        <authorList>
            <person name="Wang S."/>
            <person name="Jiang L."/>
            <person name="Shao Z."/>
        </authorList>
    </citation>
    <scope>NUCLEOTIDE SEQUENCE [LARGE SCALE GENOMIC DNA]</scope>
    <source>
        <strain evidence="1 2">S2-6</strain>
    </source>
</reference>
<dbReference type="GO" id="GO:0016746">
    <property type="term" value="F:acyltransferase activity"/>
    <property type="evidence" value="ECO:0007669"/>
    <property type="project" value="UniProtKB-KW"/>
</dbReference>
<name>A0A7M1B0C4_9BACT</name>
<dbReference type="EMBL" id="CP041235">
    <property type="protein sequence ID" value="QOP43171.1"/>
    <property type="molecule type" value="Genomic_DNA"/>
</dbReference>
<keyword evidence="1" id="KW-0012">Acyltransferase</keyword>
<dbReference type="Gene3D" id="2.160.10.10">
    <property type="entry name" value="Hexapeptide repeat proteins"/>
    <property type="match status" value="1"/>
</dbReference>
<dbReference type="Proteomes" id="UP000593719">
    <property type="component" value="Chromosome"/>
</dbReference>
<accession>A0A7M1B0C4</accession>
<dbReference type="PANTHER" id="PTHR23416">
    <property type="entry name" value="SIALIC ACID SYNTHASE-RELATED"/>
    <property type="match status" value="1"/>
</dbReference>
<dbReference type="RefSeq" id="WP_193151475.1">
    <property type="nucleotide sequence ID" value="NZ_CP041235.1"/>
</dbReference>
<keyword evidence="2" id="KW-1185">Reference proteome</keyword>
<dbReference type="InterPro" id="IPR051159">
    <property type="entry name" value="Hexapeptide_acetyltransf"/>
</dbReference>
<sequence length="222" mass="24338">MNIDKIVKLIRYTAGLPKSIYVNLRLLPLSQAVFLPIIVSRKTKLRSLSGKVQLSTVKTGIVRIGFGGSDMMDYSYERTILKITGKIHFQGKTKIGVGAKIMVSGNLTLGNRFDITGDAMIICAKEIEIGNNTMIAWQSILMDTDQHAIYNAQHTVINQDKKITIGNNVWIGARSLILKGSVIPDGCIVGANTTITKPFSTKKSIIAGNPAKILKENISWNH</sequence>
<keyword evidence="1" id="KW-0808">Transferase</keyword>
<dbReference type="InterPro" id="IPR001451">
    <property type="entry name" value="Hexapep"/>
</dbReference>
<organism evidence="1 2">
    <name type="scientific">Sulfurimonas sediminis</name>
    <dbReference type="NCBI Taxonomy" id="2590020"/>
    <lineage>
        <taxon>Bacteria</taxon>
        <taxon>Pseudomonadati</taxon>
        <taxon>Campylobacterota</taxon>
        <taxon>Epsilonproteobacteria</taxon>
        <taxon>Campylobacterales</taxon>
        <taxon>Sulfurimonadaceae</taxon>
        <taxon>Sulfurimonas</taxon>
    </lineage>
</organism>
<dbReference type="AlphaFoldDB" id="A0A7M1B0C4"/>
<dbReference type="KEGG" id="ssei:FJR45_04100"/>
<evidence type="ECO:0000313" key="1">
    <source>
        <dbReference type="EMBL" id="QOP43171.1"/>
    </source>
</evidence>
<protein>
    <submittedName>
        <fullName evidence="1">Acyltransferase</fullName>
    </submittedName>
</protein>
<proteinExistence type="predicted"/>
<evidence type="ECO:0000313" key="2">
    <source>
        <dbReference type="Proteomes" id="UP000593719"/>
    </source>
</evidence>
<dbReference type="SUPFAM" id="SSF51161">
    <property type="entry name" value="Trimeric LpxA-like enzymes"/>
    <property type="match status" value="1"/>
</dbReference>
<dbReference type="Pfam" id="PF00132">
    <property type="entry name" value="Hexapep"/>
    <property type="match status" value="1"/>
</dbReference>
<dbReference type="CDD" id="cd04647">
    <property type="entry name" value="LbH_MAT_like"/>
    <property type="match status" value="1"/>
</dbReference>